<organism evidence="2 3">
    <name type="scientific">Ohtaekwangia koreensis</name>
    <dbReference type="NCBI Taxonomy" id="688867"/>
    <lineage>
        <taxon>Bacteria</taxon>
        <taxon>Pseudomonadati</taxon>
        <taxon>Bacteroidota</taxon>
        <taxon>Cytophagia</taxon>
        <taxon>Cytophagales</taxon>
        <taxon>Fulvivirgaceae</taxon>
        <taxon>Ohtaekwangia</taxon>
    </lineage>
</organism>
<keyword evidence="3" id="KW-1185">Reference proteome</keyword>
<evidence type="ECO:0000259" key="1">
    <source>
        <dbReference type="SMART" id="SM00867"/>
    </source>
</evidence>
<gene>
    <name evidence="2" type="ORF">SAMN05660236_4645</name>
</gene>
<dbReference type="Proteomes" id="UP000190961">
    <property type="component" value="Unassembled WGS sequence"/>
</dbReference>
<feature type="domain" description="Lipid/polyisoprenoid-binding YceI-like" evidence="1">
    <location>
        <begin position="8"/>
        <end position="176"/>
    </location>
</feature>
<evidence type="ECO:0000313" key="2">
    <source>
        <dbReference type="EMBL" id="SKC84055.1"/>
    </source>
</evidence>
<dbReference type="PANTHER" id="PTHR34406:SF1">
    <property type="entry name" value="PROTEIN YCEI"/>
    <property type="match status" value="1"/>
</dbReference>
<dbReference type="EMBL" id="FUZU01000003">
    <property type="protein sequence ID" value="SKC84055.1"/>
    <property type="molecule type" value="Genomic_DNA"/>
</dbReference>
<dbReference type="RefSeq" id="WP_079689149.1">
    <property type="nucleotide sequence ID" value="NZ_FUZU01000003.1"/>
</dbReference>
<evidence type="ECO:0000313" key="3">
    <source>
        <dbReference type="Proteomes" id="UP000190961"/>
    </source>
</evidence>
<dbReference type="SUPFAM" id="SSF101874">
    <property type="entry name" value="YceI-like"/>
    <property type="match status" value="1"/>
</dbReference>
<dbReference type="Pfam" id="PF04264">
    <property type="entry name" value="YceI"/>
    <property type="match status" value="1"/>
</dbReference>
<dbReference type="AlphaFoldDB" id="A0A1T5M7D4"/>
<dbReference type="OrthoDB" id="9811006at2"/>
<dbReference type="InterPro" id="IPR007372">
    <property type="entry name" value="Lipid/polyisoprenoid-bd_YceI"/>
</dbReference>
<sequence length="180" mass="20600">MTDSTIKKWIVDPVHSKIRFETKYLLLTFVSGWFLEFEGSVITEHDDFRECEIDITIYSHSVFTGNNERDAHLRSADFLDANRFPTIVFHSGKVQQDNTRLMVEGSLRIKGTEATVSLPVEFAGITQDPMGNLKAGFRFNLVLNRKDFNITWNTFFDKQGVLIDDMVTVACDVQLLKVNT</sequence>
<dbReference type="Gene3D" id="2.40.128.110">
    <property type="entry name" value="Lipid/polyisoprenoid-binding, YceI-like"/>
    <property type="match status" value="1"/>
</dbReference>
<proteinExistence type="predicted"/>
<protein>
    <submittedName>
        <fullName evidence="2">Polyisoprenoid-binding protein YceI</fullName>
    </submittedName>
</protein>
<name>A0A1T5M7D4_9BACT</name>
<dbReference type="SMART" id="SM00867">
    <property type="entry name" value="YceI"/>
    <property type="match status" value="1"/>
</dbReference>
<dbReference type="PANTHER" id="PTHR34406">
    <property type="entry name" value="PROTEIN YCEI"/>
    <property type="match status" value="1"/>
</dbReference>
<dbReference type="InterPro" id="IPR036761">
    <property type="entry name" value="TTHA0802/YceI-like_sf"/>
</dbReference>
<accession>A0A1T5M7D4</accession>
<reference evidence="2 3" key="1">
    <citation type="submission" date="2017-02" db="EMBL/GenBank/DDBJ databases">
        <authorList>
            <person name="Peterson S.W."/>
        </authorList>
    </citation>
    <scope>NUCLEOTIDE SEQUENCE [LARGE SCALE GENOMIC DNA]</scope>
    <source>
        <strain evidence="2 3">DSM 25262</strain>
    </source>
</reference>
<dbReference type="STRING" id="688867.SAMN05660236_4645"/>